<evidence type="ECO:0000313" key="2">
    <source>
        <dbReference type="EMBL" id="AFK51329.1"/>
    </source>
</evidence>
<dbReference type="InterPro" id="IPR029062">
    <property type="entry name" value="Class_I_gatase-like"/>
</dbReference>
<dbReference type="KEGG" id="thg:TCELL_0905"/>
<reference evidence="2 3" key="1">
    <citation type="journal article" date="2012" name="J. Bacteriol.">
        <title>Complete genome sequence of the hyperthermophilic cellulolytic Crenarchaeon 'Thermogladius cellulolyticus' 1633.</title>
        <authorList>
            <person name="Mardanov A.V."/>
            <person name="Kochetkova T.V."/>
            <person name="Beletsky A.V."/>
            <person name="Bonch-Osmolovskaya E.A."/>
            <person name="Ravin N.V."/>
            <person name="Skryabin K.G."/>
        </authorList>
    </citation>
    <scope>NUCLEOTIDE SEQUENCE [LARGE SCALE GENOMIC DNA]</scope>
    <source>
        <strain evidence="3">DSM 22663 / VKM B-2946 / 1633</strain>
    </source>
</reference>
<sequence>MAIVFSLFIALTVLAPALSSAQTTRTVTVMADLAHGESDKYLNYIMGNITFVKWIVNNDMLTPDKLADVDILLIGQPTVAFSADEINAIIDWLSKGNKALWVGGDSDYGNGYQTIQIVNNLMEAIGSKLRLEQGAVYSNYNGTYTYGGSDWPVIAKAYYRMLAFVEPDNRPDLYTQILSAGISKPILMHGPTCVIWVDSSGNYHDPVTDITSDLIRLVYFHYAHIGVNYANWAPLVYDPVKYSKDENTFVGYMAEYWGDKNVIIVLSGESIYGDYEPAWASSYYGIPLDGPRWVTNFITWLATIVTSRVTTTVTSTETFTTTATTTVTSTTTFTTTYTTTSTTTTVDWTTTGVVAGVLVLIIIIEGVLLARRPGKK</sequence>
<gene>
    <name evidence="2" type="ordered locus">TCELL_0905</name>
</gene>
<organism evidence="2 3">
    <name type="scientific">Thermogladius calderae (strain DSM 22663 / VKM B-2946 / 1633)</name>
    <dbReference type="NCBI Taxonomy" id="1184251"/>
    <lineage>
        <taxon>Archaea</taxon>
        <taxon>Thermoproteota</taxon>
        <taxon>Thermoprotei</taxon>
        <taxon>Desulfurococcales</taxon>
        <taxon>Desulfurococcaceae</taxon>
        <taxon>Thermogladius</taxon>
    </lineage>
</organism>
<evidence type="ECO:0000313" key="3">
    <source>
        <dbReference type="Proteomes" id="UP000005270"/>
    </source>
</evidence>
<dbReference type="SUPFAM" id="SSF52317">
    <property type="entry name" value="Class I glutamine amidotransferase-like"/>
    <property type="match status" value="1"/>
</dbReference>
<accession>I3TEZ1</accession>
<evidence type="ECO:0000256" key="1">
    <source>
        <dbReference type="SAM" id="Phobius"/>
    </source>
</evidence>
<dbReference type="eggNOG" id="arCOG01310">
    <property type="taxonomic scope" value="Archaea"/>
</dbReference>
<dbReference type="InParanoid" id="I3TEZ1"/>
<keyword evidence="1" id="KW-0812">Transmembrane</keyword>
<dbReference type="AlphaFoldDB" id="I3TEZ1"/>
<protein>
    <submittedName>
        <fullName evidence="2">Membrane-anchored protein predicted to be involved in regulation of amylopullulanase-like protein</fullName>
    </submittedName>
</protein>
<proteinExistence type="predicted"/>
<dbReference type="HOGENOM" id="CLU_050811_0_0_2"/>
<keyword evidence="1" id="KW-1133">Transmembrane helix</keyword>
<dbReference type="EMBL" id="CP003531">
    <property type="protein sequence ID" value="AFK51329.1"/>
    <property type="molecule type" value="Genomic_DNA"/>
</dbReference>
<feature type="transmembrane region" description="Helical" evidence="1">
    <location>
        <begin position="348"/>
        <end position="370"/>
    </location>
</feature>
<dbReference type="Proteomes" id="UP000005270">
    <property type="component" value="Chromosome"/>
</dbReference>
<keyword evidence="1" id="KW-0472">Membrane</keyword>
<name>I3TEZ1_THEC1</name>
<keyword evidence="3" id="KW-1185">Reference proteome</keyword>
<dbReference type="STRING" id="1184251.TCELL_0905"/>